<sequence length="54" mass="6276">MALANKKVEKLDRPDEYQKIFHWAETQKDGAVPSFATRKNDPYEASSVRFSMSR</sequence>
<evidence type="ECO:0000313" key="1">
    <source>
        <dbReference type="EMBL" id="KAK6007698.1"/>
    </source>
</evidence>
<proteinExistence type="predicted"/>
<name>A0ABR0TTB6_AURPU</name>
<comment type="caution">
    <text evidence="1">The sequence shown here is derived from an EMBL/GenBank/DDBJ whole genome shotgun (WGS) entry which is preliminary data.</text>
</comment>
<keyword evidence="2" id="KW-1185">Reference proteome</keyword>
<evidence type="ECO:0000313" key="2">
    <source>
        <dbReference type="Proteomes" id="UP001341245"/>
    </source>
</evidence>
<protein>
    <submittedName>
        <fullName evidence="1">Uncharacterized protein</fullName>
    </submittedName>
</protein>
<accession>A0ABR0TTB6</accession>
<dbReference type="Proteomes" id="UP001341245">
    <property type="component" value="Unassembled WGS sequence"/>
</dbReference>
<gene>
    <name evidence="1" type="ORF">QM012_004512</name>
</gene>
<organism evidence="1 2">
    <name type="scientific">Aureobasidium pullulans</name>
    <name type="common">Black yeast</name>
    <name type="synonym">Pullularia pullulans</name>
    <dbReference type="NCBI Taxonomy" id="5580"/>
    <lineage>
        <taxon>Eukaryota</taxon>
        <taxon>Fungi</taxon>
        <taxon>Dikarya</taxon>
        <taxon>Ascomycota</taxon>
        <taxon>Pezizomycotina</taxon>
        <taxon>Dothideomycetes</taxon>
        <taxon>Dothideomycetidae</taxon>
        <taxon>Dothideales</taxon>
        <taxon>Saccotheciaceae</taxon>
        <taxon>Aureobasidium</taxon>
    </lineage>
</organism>
<dbReference type="EMBL" id="JASGXD010000002">
    <property type="protein sequence ID" value="KAK6007698.1"/>
    <property type="molecule type" value="Genomic_DNA"/>
</dbReference>
<reference evidence="1 2" key="1">
    <citation type="submission" date="2023-11" db="EMBL/GenBank/DDBJ databases">
        <title>Draft genome sequence and annotation of the polyextremotolerant black yeast-like fungus Aureobasidium pullulans NRRL 62042.</title>
        <authorList>
            <person name="Dielentheis-Frenken M.R.E."/>
            <person name="Wibberg D."/>
            <person name="Blank L.M."/>
            <person name="Tiso T."/>
        </authorList>
    </citation>
    <scope>NUCLEOTIDE SEQUENCE [LARGE SCALE GENOMIC DNA]</scope>
    <source>
        <strain evidence="1 2">NRRL 62042</strain>
    </source>
</reference>